<evidence type="ECO:0000256" key="3">
    <source>
        <dbReference type="ARBA" id="ARBA00022454"/>
    </source>
</evidence>
<keyword evidence="6" id="KW-0221">Differentiation</keyword>
<keyword evidence="5 14" id="KW-0378">Hydrolase</keyword>
<comment type="function">
    <text evidence="13">Probable phosphatase which plays a redundant role with gsp-4 in spermatogenesis by regulating sister chromatid segregation during meiosis. In addition, involved in sperm motility by controlling the dynamic disassembly of major sperm proteins (MSP) in the spermatozoan pseudopodium.</text>
</comment>
<evidence type="ECO:0000256" key="10">
    <source>
        <dbReference type="ARBA" id="ARBA00037818"/>
    </source>
</evidence>
<evidence type="ECO:0000256" key="2">
    <source>
        <dbReference type="ARBA" id="ARBA00008294"/>
    </source>
</evidence>
<dbReference type="Gene3D" id="3.60.21.10">
    <property type="match status" value="1"/>
</dbReference>
<evidence type="ECO:0000256" key="6">
    <source>
        <dbReference type="ARBA" id="ARBA00022871"/>
    </source>
</evidence>
<dbReference type="WormBase" id="T16G12.7">
    <property type="protein sequence ID" value="CE00624"/>
    <property type="gene ID" value="WBGene00011808"/>
</dbReference>
<dbReference type="PhylomeDB" id="K8FE09"/>
<dbReference type="PRINTS" id="PR00114">
    <property type="entry name" value="STPHPHTASE"/>
</dbReference>
<name>K8FE09_CAEEL</name>
<evidence type="ECO:0000256" key="7">
    <source>
        <dbReference type="ARBA" id="ARBA00022912"/>
    </source>
</evidence>
<dbReference type="GO" id="GO:0018991">
    <property type="term" value="P:egg-laying behavior"/>
    <property type="evidence" value="ECO:0007669"/>
    <property type="project" value="UniProtKB-ARBA"/>
</dbReference>
<dbReference type="FunFam" id="3.60.21.10:FF:000026">
    <property type="entry name" value="Serine/threonine-protein phosphatase"/>
    <property type="match status" value="1"/>
</dbReference>
<dbReference type="STRING" id="6239.T16G12.7.1"/>
<dbReference type="InterPro" id="IPR050341">
    <property type="entry name" value="PP1_catalytic_subunit"/>
</dbReference>
<dbReference type="SUPFAM" id="SSF56300">
    <property type="entry name" value="Metallo-dependent phosphatases"/>
    <property type="match status" value="1"/>
</dbReference>
<comment type="catalytic activity">
    <reaction evidence="12 14">
        <text>O-phospho-L-threonyl-[protein] + H2O = L-threonyl-[protein] + phosphate</text>
        <dbReference type="Rhea" id="RHEA:47004"/>
        <dbReference type="Rhea" id="RHEA-COMP:11060"/>
        <dbReference type="Rhea" id="RHEA-COMP:11605"/>
        <dbReference type="ChEBI" id="CHEBI:15377"/>
        <dbReference type="ChEBI" id="CHEBI:30013"/>
        <dbReference type="ChEBI" id="CHEBI:43474"/>
        <dbReference type="ChEBI" id="CHEBI:61977"/>
        <dbReference type="EC" id="3.1.3.16"/>
    </reaction>
</comment>
<dbReference type="AGR" id="WB:WBGene00011808"/>
<gene>
    <name evidence="16" type="ORF">CELE_T16G12.7</name>
    <name evidence="16 18" type="ORF">T16G12.7</name>
</gene>
<dbReference type="eggNOG" id="KOG0374">
    <property type="taxonomic scope" value="Eukaryota"/>
</dbReference>
<dbReference type="OMA" id="CFAYMPY"/>
<dbReference type="FunCoup" id="K8FE09">
    <property type="interactions" value="156"/>
</dbReference>
<dbReference type="GeneID" id="188557"/>
<dbReference type="GO" id="GO:0000785">
    <property type="term" value="C:chromatin"/>
    <property type="evidence" value="ECO:0007669"/>
    <property type="project" value="UniProtKB-ARBA"/>
</dbReference>
<dbReference type="GO" id="GO:0007283">
    <property type="term" value="P:spermatogenesis"/>
    <property type="evidence" value="ECO:0007669"/>
    <property type="project" value="UniProtKB-KW"/>
</dbReference>
<evidence type="ECO:0000256" key="9">
    <source>
        <dbReference type="ARBA" id="ARBA00023273"/>
    </source>
</evidence>
<proteinExistence type="inferred from homology"/>
<evidence type="ECO:0000256" key="4">
    <source>
        <dbReference type="ARBA" id="ARBA00022723"/>
    </source>
</evidence>
<dbReference type="HOGENOM" id="CLU_004962_0_0_1"/>
<evidence type="ECO:0000313" key="17">
    <source>
        <dbReference type="Proteomes" id="UP000001940"/>
    </source>
</evidence>
<sequence length="319" mass="35554">MANNRSTYGNVNNKSDLNVDDIIVKILNIGSGGNNFEAIMSQKTLVSLLDAAKDVFMKQGAMLELEAPVKICGDVHGQYSDVLRLFDRGGFPPLVNYLFLGDYVDRGQQSLEVACLFLAYKVKFPGNFFMLRGNHECGSINRVYGFLDEVQRKYGAKGGTTMWNCFQICFAYMPYTALVSGRILCMHGGISKRMNNLNQLRNLQRPVLEVANPSVEIDILWSDPDSTVDDFVDSTRGVGQVFGAKALTAIMNKLDVDLVARAHQVVQDGYEFFNNKRLVTIFSAPHYCGEFDNAAAMMNVDKNLTCSFQIMRPSIDAKK</sequence>
<dbReference type="OrthoDB" id="1930084at2759"/>
<dbReference type="GO" id="GO:0007060">
    <property type="term" value="P:male meiosis chromosome segregation"/>
    <property type="evidence" value="ECO:0007669"/>
    <property type="project" value="UniProtKB-ARBA"/>
</dbReference>
<keyword evidence="7" id="KW-0904">Protein phosphatase</keyword>
<evidence type="ECO:0000259" key="15">
    <source>
        <dbReference type="PROSITE" id="PS00125"/>
    </source>
</evidence>
<comment type="subcellular location">
    <subcellularLocation>
        <location evidence="10">Cell projection</location>
        <location evidence="10">Pseudopodium</location>
    </subcellularLocation>
    <subcellularLocation>
        <location evidence="1">Chromosome</location>
    </subcellularLocation>
</comment>
<evidence type="ECO:0000256" key="11">
    <source>
        <dbReference type="ARBA" id="ARBA00047761"/>
    </source>
</evidence>
<dbReference type="EC" id="3.1.3.16" evidence="14"/>
<keyword evidence="4" id="KW-0479">Metal-binding</keyword>
<evidence type="ECO:0000256" key="1">
    <source>
        <dbReference type="ARBA" id="ARBA00004286"/>
    </source>
</evidence>
<keyword evidence="17" id="KW-1185">Reference proteome</keyword>
<feature type="domain" description="Serine/threonine specific protein phosphatases" evidence="15">
    <location>
        <begin position="131"/>
        <end position="136"/>
    </location>
</feature>
<evidence type="ECO:0000256" key="13">
    <source>
        <dbReference type="ARBA" id="ARBA00054219"/>
    </source>
</evidence>
<evidence type="ECO:0000256" key="12">
    <source>
        <dbReference type="ARBA" id="ARBA00048336"/>
    </source>
</evidence>
<reference evidence="16 17" key="1">
    <citation type="journal article" date="1998" name="Science">
        <title>Genome sequence of the nematode C. elegans: a platform for investigating biology.</title>
        <authorList>
            <consortium name="The C. elegans sequencing consortium"/>
            <person name="Sulson J.E."/>
            <person name="Waterston R."/>
        </authorList>
    </citation>
    <scope>NUCLEOTIDE SEQUENCE [LARGE SCALE GENOMIC DNA]</scope>
    <source>
        <strain evidence="16 17">Bristol N2</strain>
    </source>
</reference>
<evidence type="ECO:0000256" key="5">
    <source>
        <dbReference type="ARBA" id="ARBA00022801"/>
    </source>
</evidence>
<dbReference type="Bgee" id="WBGene00011808">
    <property type="expression patterns" value="Expressed in adult organism and 1 other cell type or tissue"/>
</dbReference>
<dbReference type="KEGG" id="cel:CELE_T16G12.7"/>
<dbReference type="InParanoid" id="K8FE09"/>
<dbReference type="PANTHER" id="PTHR11668:SF422">
    <property type="entry name" value="SERINE_THREONINE-PROTEIN PHOSPHATASE"/>
    <property type="match status" value="1"/>
</dbReference>
<dbReference type="GO" id="GO:0097723">
    <property type="term" value="P:amoeboid sperm motility"/>
    <property type="evidence" value="ECO:0007669"/>
    <property type="project" value="UniProtKB-ARBA"/>
</dbReference>
<comment type="similarity">
    <text evidence="2 14">Belongs to the PPP phosphatase family.</text>
</comment>
<comment type="catalytic activity">
    <reaction evidence="11">
        <text>O-phospho-L-seryl-[protein] + H2O = L-seryl-[protein] + phosphate</text>
        <dbReference type="Rhea" id="RHEA:20629"/>
        <dbReference type="Rhea" id="RHEA-COMP:9863"/>
        <dbReference type="Rhea" id="RHEA-COMP:11604"/>
        <dbReference type="ChEBI" id="CHEBI:15377"/>
        <dbReference type="ChEBI" id="CHEBI:29999"/>
        <dbReference type="ChEBI" id="CHEBI:43474"/>
        <dbReference type="ChEBI" id="CHEBI:83421"/>
        <dbReference type="EC" id="3.1.3.16"/>
    </reaction>
</comment>
<dbReference type="Proteomes" id="UP000001940">
    <property type="component" value="Chromosome III"/>
</dbReference>
<dbReference type="GO" id="GO:0031272">
    <property type="term" value="P:regulation of pseudopodium assembly"/>
    <property type="evidence" value="ECO:0007669"/>
    <property type="project" value="UniProtKB-ARBA"/>
</dbReference>
<evidence type="ECO:0000256" key="8">
    <source>
        <dbReference type="ARBA" id="ARBA00023211"/>
    </source>
</evidence>
<dbReference type="EMBL" id="BX284603">
    <property type="protein sequence ID" value="CCO25907.1"/>
    <property type="molecule type" value="Genomic_DNA"/>
</dbReference>
<evidence type="ECO:0000313" key="16">
    <source>
        <dbReference type="EMBL" id="CCO25907.1"/>
    </source>
</evidence>
<evidence type="ECO:0000313" key="18">
    <source>
        <dbReference type="WormBase" id="T16G12.7"/>
    </source>
</evidence>
<accession>K8FE09</accession>
<dbReference type="GO" id="GO:0031143">
    <property type="term" value="C:pseudopodium"/>
    <property type="evidence" value="ECO:0007669"/>
    <property type="project" value="UniProtKB-SubCell"/>
</dbReference>
<dbReference type="AlphaFoldDB" id="K8FE09"/>
<dbReference type="Pfam" id="PF00149">
    <property type="entry name" value="Metallophos"/>
    <property type="match status" value="1"/>
</dbReference>
<dbReference type="InterPro" id="IPR006186">
    <property type="entry name" value="Ser/Thr-sp_prot-phosphatase"/>
</dbReference>
<evidence type="ECO:0000256" key="14">
    <source>
        <dbReference type="RuleBase" id="RU004273"/>
    </source>
</evidence>
<keyword evidence="8" id="KW-0464">Manganese</keyword>
<dbReference type="PROSITE" id="PS00125">
    <property type="entry name" value="SER_THR_PHOSPHATASE"/>
    <property type="match status" value="1"/>
</dbReference>
<dbReference type="GO" id="GO:0046872">
    <property type="term" value="F:metal ion binding"/>
    <property type="evidence" value="ECO:0007669"/>
    <property type="project" value="UniProtKB-KW"/>
</dbReference>
<dbReference type="GO" id="GO:0005737">
    <property type="term" value="C:cytoplasm"/>
    <property type="evidence" value="ECO:0000318"/>
    <property type="project" value="GO_Central"/>
</dbReference>
<dbReference type="RefSeq" id="NP_499229.1">
    <property type="nucleotide sequence ID" value="NM_066828.1"/>
</dbReference>
<protein>
    <recommendedName>
        <fullName evidence="14">Serine/threonine-protein phosphatase</fullName>
        <ecNumber evidence="14">3.1.3.16</ecNumber>
    </recommendedName>
</protein>
<organism evidence="16 17">
    <name type="scientific">Caenorhabditis elegans</name>
    <dbReference type="NCBI Taxonomy" id="6239"/>
    <lineage>
        <taxon>Eukaryota</taxon>
        <taxon>Metazoa</taxon>
        <taxon>Ecdysozoa</taxon>
        <taxon>Nematoda</taxon>
        <taxon>Chromadorea</taxon>
        <taxon>Rhabditida</taxon>
        <taxon>Rhabditina</taxon>
        <taxon>Rhabditomorpha</taxon>
        <taxon>Rhabditoidea</taxon>
        <taxon>Rhabditidae</taxon>
        <taxon>Peloderinae</taxon>
        <taxon>Caenorhabditis</taxon>
    </lineage>
</organism>
<dbReference type="GO" id="GO:0004722">
    <property type="term" value="F:protein serine/threonine phosphatase activity"/>
    <property type="evidence" value="ECO:0000318"/>
    <property type="project" value="GO_Central"/>
</dbReference>
<dbReference type="PANTHER" id="PTHR11668">
    <property type="entry name" value="SERINE/THREONINE PROTEIN PHOSPHATASE"/>
    <property type="match status" value="1"/>
</dbReference>
<dbReference type="CTD" id="188557"/>
<dbReference type="GO" id="GO:0005634">
    <property type="term" value="C:nucleus"/>
    <property type="evidence" value="ECO:0000318"/>
    <property type="project" value="GO_Central"/>
</dbReference>
<keyword evidence="6" id="KW-0744">Spermatogenesis</keyword>
<keyword evidence="9" id="KW-0966">Cell projection</keyword>
<dbReference type="SMART" id="SM00156">
    <property type="entry name" value="PP2Ac"/>
    <property type="match status" value="1"/>
</dbReference>
<dbReference type="PaxDb" id="6239-T16G12.7"/>
<dbReference type="InterPro" id="IPR029052">
    <property type="entry name" value="Metallo-depent_PP-like"/>
</dbReference>
<dbReference type="SMR" id="K8FE09"/>
<keyword evidence="3" id="KW-0158">Chromosome</keyword>
<dbReference type="InterPro" id="IPR004843">
    <property type="entry name" value="Calcineurin-like_PHP"/>
</dbReference>